<dbReference type="AlphaFoldDB" id="A0A7R9JEP9"/>
<name>A0A7R9JEP9_TIMCA</name>
<reference evidence="1" key="1">
    <citation type="submission" date="2020-11" db="EMBL/GenBank/DDBJ databases">
        <authorList>
            <person name="Tran Van P."/>
        </authorList>
    </citation>
    <scope>NUCLEOTIDE SEQUENCE</scope>
</reference>
<sequence length="131" mass="14517">MLASSKPITRFPPHGCELFAKVQLIPTSPALTEMFDTGEPIKSKNQPYRISAHALSSQKQADSFIGRYLMALSRNVRRNRGALLTCVGCQCVSVCMCSLSVCQGNLPQERTQQPNNGRAFAGRLFRWELAN</sequence>
<protein>
    <submittedName>
        <fullName evidence="1">(California timema) hypothetical protein</fullName>
    </submittedName>
</protein>
<gene>
    <name evidence="1" type="ORF">TCMB3V08_LOCUS10368</name>
</gene>
<proteinExistence type="predicted"/>
<accession>A0A7R9JEP9</accession>
<dbReference type="EMBL" id="OE186207">
    <property type="protein sequence ID" value="CAD7577824.1"/>
    <property type="molecule type" value="Genomic_DNA"/>
</dbReference>
<evidence type="ECO:0000313" key="1">
    <source>
        <dbReference type="EMBL" id="CAD7577824.1"/>
    </source>
</evidence>
<organism evidence="1">
    <name type="scientific">Timema californicum</name>
    <name type="common">California timema</name>
    <name type="synonym">Walking stick</name>
    <dbReference type="NCBI Taxonomy" id="61474"/>
    <lineage>
        <taxon>Eukaryota</taxon>
        <taxon>Metazoa</taxon>
        <taxon>Ecdysozoa</taxon>
        <taxon>Arthropoda</taxon>
        <taxon>Hexapoda</taxon>
        <taxon>Insecta</taxon>
        <taxon>Pterygota</taxon>
        <taxon>Neoptera</taxon>
        <taxon>Polyneoptera</taxon>
        <taxon>Phasmatodea</taxon>
        <taxon>Timematodea</taxon>
        <taxon>Timematoidea</taxon>
        <taxon>Timematidae</taxon>
        <taxon>Timema</taxon>
    </lineage>
</organism>